<dbReference type="GO" id="GO:0006508">
    <property type="term" value="P:proteolysis"/>
    <property type="evidence" value="ECO:0007669"/>
    <property type="project" value="InterPro"/>
</dbReference>
<dbReference type="GO" id="GO:0004176">
    <property type="term" value="F:ATP-dependent peptidase activity"/>
    <property type="evidence" value="ECO:0007669"/>
    <property type="project" value="InterPro"/>
</dbReference>
<dbReference type="Gene3D" id="1.20.58.760">
    <property type="entry name" value="Peptidase M41"/>
    <property type="match status" value="1"/>
</dbReference>
<name>A0A448ZEE6_9STRA</name>
<dbReference type="PANTHER" id="PTHR33471">
    <property type="entry name" value="ATP-DEPENDENT ZINC METALLOPROTEASE-RELATED"/>
    <property type="match status" value="1"/>
</dbReference>
<evidence type="ECO:0000256" key="1">
    <source>
        <dbReference type="SAM" id="MobiDB-lite"/>
    </source>
</evidence>
<evidence type="ECO:0008006" key="4">
    <source>
        <dbReference type="Google" id="ProtNLM"/>
    </source>
</evidence>
<organism evidence="2 3">
    <name type="scientific">Pseudo-nitzschia multistriata</name>
    <dbReference type="NCBI Taxonomy" id="183589"/>
    <lineage>
        <taxon>Eukaryota</taxon>
        <taxon>Sar</taxon>
        <taxon>Stramenopiles</taxon>
        <taxon>Ochrophyta</taxon>
        <taxon>Bacillariophyta</taxon>
        <taxon>Bacillariophyceae</taxon>
        <taxon>Bacillariophycidae</taxon>
        <taxon>Bacillariales</taxon>
        <taxon>Bacillariaceae</taxon>
        <taxon>Pseudo-nitzschia</taxon>
    </lineage>
</organism>
<dbReference type="EMBL" id="CAACVS010000280">
    <property type="protein sequence ID" value="VEU40428.1"/>
    <property type="molecule type" value="Genomic_DNA"/>
</dbReference>
<feature type="region of interest" description="Disordered" evidence="1">
    <location>
        <begin position="120"/>
        <end position="141"/>
    </location>
</feature>
<feature type="region of interest" description="Disordered" evidence="1">
    <location>
        <begin position="458"/>
        <end position="490"/>
    </location>
</feature>
<keyword evidence="3" id="KW-1185">Reference proteome</keyword>
<evidence type="ECO:0000313" key="3">
    <source>
        <dbReference type="Proteomes" id="UP000291116"/>
    </source>
</evidence>
<dbReference type="Proteomes" id="UP000291116">
    <property type="component" value="Unassembled WGS sequence"/>
</dbReference>
<dbReference type="PANTHER" id="PTHR33471:SF7">
    <property type="entry name" value="ATP-DEPENDENT ZINC METALLOPROTEASE-RELATED"/>
    <property type="match status" value="1"/>
</dbReference>
<sequence>MNRIGTKEYQRAHRWIFHLCSIYMASAFVQQAPLTTPLQQHRRTSHSLGSLGETRRLNSAIWSTVKTDGLADNKDKTFDELLGDPSNFAKAIRFFRSHPEDIELTRDRFGKIFDAIEERTFQDDTDNSGQRQQQQQPAFSQSRKEMAEMYSLLKEQGHLRLFGAITKENMPASGSHNVRPKMLEAITSLSMSSLTPQPSNTLLYAGMGVALLESIASGFLGLDLNAVFFATFGVALCDQVFLNGAVSETCVKMLSPETQPKITRHEAGHFLCSYILGCPVEGYVLSSWGALEDPRFRGLGVSAGTSFFDPDLSSQIENSKITRSAIDRYSIIVMAGIAAEAVMYGKADGGAGDEQALIAFLSNLNGGPSLSSAPVWNEQTIRNQARWGALQSVLILREYKECYDALVDTLERNGSLGDCIYAIENAAREHDLQPLRIPLGYISEEGDTEIWNKIVPSQPSDENTVQEAAAKTQVSAPEVKKTTADPEESLASLRAYKETITNKLRDIDEKLEGL</sequence>
<dbReference type="SUPFAM" id="SSF140990">
    <property type="entry name" value="FtsH protease domain-like"/>
    <property type="match status" value="1"/>
</dbReference>
<evidence type="ECO:0000313" key="2">
    <source>
        <dbReference type="EMBL" id="VEU40428.1"/>
    </source>
</evidence>
<proteinExistence type="predicted"/>
<accession>A0A448ZEE6</accession>
<protein>
    <recommendedName>
        <fullName evidence="4">Peptidase M41 domain-containing protein</fullName>
    </recommendedName>
</protein>
<dbReference type="OrthoDB" id="66620at2759"/>
<dbReference type="GO" id="GO:0005524">
    <property type="term" value="F:ATP binding"/>
    <property type="evidence" value="ECO:0007669"/>
    <property type="project" value="InterPro"/>
</dbReference>
<dbReference type="InterPro" id="IPR037219">
    <property type="entry name" value="Peptidase_M41-like"/>
</dbReference>
<dbReference type="GO" id="GO:0004222">
    <property type="term" value="F:metalloendopeptidase activity"/>
    <property type="evidence" value="ECO:0007669"/>
    <property type="project" value="InterPro"/>
</dbReference>
<gene>
    <name evidence="2" type="ORF">PSNMU_V1.4_AUG-EV-PASAV3_0073270</name>
</gene>
<reference evidence="2 3" key="1">
    <citation type="submission" date="2019-01" db="EMBL/GenBank/DDBJ databases">
        <authorList>
            <person name="Ferrante I. M."/>
        </authorList>
    </citation>
    <scope>NUCLEOTIDE SEQUENCE [LARGE SCALE GENOMIC DNA]</scope>
    <source>
        <strain evidence="2 3">B856</strain>
    </source>
</reference>
<dbReference type="AlphaFoldDB" id="A0A448ZEE6"/>